<evidence type="ECO:0000259" key="5">
    <source>
        <dbReference type="PROSITE" id="PS51792"/>
    </source>
</evidence>
<evidence type="ECO:0000313" key="6">
    <source>
        <dbReference type="Proteomes" id="UP001652660"/>
    </source>
</evidence>
<dbReference type="PANTHER" id="PTHR13848">
    <property type="entry name" value="PROTEIN YIPPEE-LIKE CG15309-RELATED"/>
    <property type="match status" value="1"/>
</dbReference>
<feature type="non-terminal residue" evidence="7">
    <location>
        <position position="1"/>
    </location>
</feature>
<name>A0A6P6WJE7_COFAR</name>
<dbReference type="InterPro" id="IPR039058">
    <property type="entry name" value="Yippee_fam"/>
</dbReference>
<proteinExistence type="inferred from homology"/>
<dbReference type="GeneID" id="113733389"/>
<keyword evidence="3" id="KW-0862">Zinc</keyword>
<organism evidence="6 7">
    <name type="scientific">Coffea arabica</name>
    <name type="common">Arabian coffee</name>
    <dbReference type="NCBI Taxonomy" id="13443"/>
    <lineage>
        <taxon>Eukaryota</taxon>
        <taxon>Viridiplantae</taxon>
        <taxon>Streptophyta</taxon>
        <taxon>Embryophyta</taxon>
        <taxon>Tracheophyta</taxon>
        <taxon>Spermatophyta</taxon>
        <taxon>Magnoliopsida</taxon>
        <taxon>eudicotyledons</taxon>
        <taxon>Gunneridae</taxon>
        <taxon>Pentapetalae</taxon>
        <taxon>asterids</taxon>
        <taxon>lamiids</taxon>
        <taxon>Gentianales</taxon>
        <taxon>Rubiaceae</taxon>
        <taxon>Ixoroideae</taxon>
        <taxon>Gardenieae complex</taxon>
        <taxon>Bertiereae - Coffeeae clade</taxon>
        <taxon>Coffeeae</taxon>
        <taxon>Coffea</taxon>
    </lineage>
</organism>
<reference evidence="7" key="2">
    <citation type="submission" date="2025-08" db="UniProtKB">
        <authorList>
            <consortium name="RefSeq"/>
        </authorList>
    </citation>
    <scope>IDENTIFICATION</scope>
    <source>
        <tissue evidence="7">Leaves</tissue>
    </source>
</reference>
<evidence type="ECO:0000256" key="2">
    <source>
        <dbReference type="ARBA" id="ARBA00022723"/>
    </source>
</evidence>
<accession>A0A6P6WJE7</accession>
<dbReference type="GO" id="GO:0046872">
    <property type="term" value="F:metal ion binding"/>
    <property type="evidence" value="ECO:0007669"/>
    <property type="project" value="UniProtKB-KW"/>
</dbReference>
<evidence type="ECO:0000256" key="3">
    <source>
        <dbReference type="ARBA" id="ARBA00022833"/>
    </source>
</evidence>
<reference evidence="6" key="1">
    <citation type="journal article" date="2025" name="Foods">
        <title>Unveiling the Microbial Signatures of Arabica Coffee Cherries: Insights into Ripeness Specific Diversity, Functional Traits, and Implications for Quality and Safety.</title>
        <authorList>
            <consortium name="RefSeq"/>
            <person name="Tenea G.N."/>
            <person name="Cifuentes V."/>
            <person name="Reyes P."/>
            <person name="Cevallos-Vallejos M."/>
        </authorList>
    </citation>
    <scope>NUCLEOTIDE SEQUENCE [LARGE SCALE GENOMIC DNA]</scope>
</reference>
<comment type="similarity">
    <text evidence="1 4">Belongs to the yippee family.</text>
</comment>
<gene>
    <name evidence="7" type="primary">LOC113733389</name>
</gene>
<evidence type="ECO:0000313" key="7">
    <source>
        <dbReference type="RefSeq" id="XP_027115563.2"/>
    </source>
</evidence>
<dbReference type="AlphaFoldDB" id="A0A6P6WJE7"/>
<dbReference type="RefSeq" id="XP_027115563.2">
    <property type="nucleotide sequence ID" value="XM_027259762.2"/>
</dbReference>
<evidence type="ECO:0000256" key="4">
    <source>
        <dbReference type="RuleBase" id="RU110713"/>
    </source>
</evidence>
<feature type="domain" description="Yippee" evidence="5">
    <location>
        <begin position="20"/>
        <end position="113"/>
    </location>
</feature>
<dbReference type="OrthoDB" id="6407410at2759"/>
<evidence type="ECO:0000256" key="1">
    <source>
        <dbReference type="ARBA" id="ARBA00005613"/>
    </source>
</evidence>
<keyword evidence="2" id="KW-0479">Metal-binding</keyword>
<protein>
    <recommendedName>
        <fullName evidence="4">Protein yippee-like</fullName>
    </recommendedName>
</protein>
<dbReference type="PROSITE" id="PS51792">
    <property type="entry name" value="YIPPEE"/>
    <property type="match status" value="1"/>
</dbReference>
<dbReference type="Pfam" id="PF03226">
    <property type="entry name" value="Yippee-Mis18"/>
    <property type="match status" value="1"/>
</dbReference>
<dbReference type="InterPro" id="IPR034751">
    <property type="entry name" value="Yippee"/>
</dbReference>
<keyword evidence="6" id="KW-1185">Reference proteome</keyword>
<dbReference type="Proteomes" id="UP001652660">
    <property type="component" value="Chromosome 2e"/>
</dbReference>
<sequence>FGVFFQVKWQASQSRVIPFRYSCCRECCTPVALRDDLLSKNFRAKSGAAYAMNIVLGQKEERQFLSGYFVVADVYCSSCFASLGWKYIRAYDAREKYKEGRFVIEEAKILKEYY</sequence>
<dbReference type="InterPro" id="IPR004910">
    <property type="entry name" value="Yippee/Mis18/Cereblon"/>
</dbReference>